<feature type="region of interest" description="Disordered" evidence="1">
    <location>
        <begin position="165"/>
        <end position="186"/>
    </location>
</feature>
<sequence length="545" mass="58360">MNDPHAEPAAEHDGQQPEDPFTEWQRLDIRSVLASMGLLVVPMLPVAGLVLFPADGSVARPTAGLALALVVFGIGSAWWRWFFTRFRVTAERFELRQGNFSRSFHSIPRERIRSVDLTAPVAHRLLGIAVVRIGTGRKSTRDSELRLDALPTARAERLREQLLRQRSAPAGEAPSERGPGGAAEGTDLARMRPSWYLYSTLTASLLLVTWAALGSALNTLGDLLRALGITSWLVDRLPGSPDSVLAGPSLWIGVLVILLVLLAGGWLGALAISLEMWWGYRLSAESGNTLHVRRGLLTTRAVSLEKRRLRGIELAEPLLLRLAGGGRLTAVATGLGSGSSGRSDNKALLPPAPRRVAERVGAGVLERADGSGGPGNLRRHPRAALRRRMTRAMLVVLVPVGASVAAQLLGPLPWWSSLVAVLLAVPAALFALDAYRNLGHDLHDDLLVTRHGTGVRRTVLLQRNAIIGWRVKQSPLQRLAGLVTMSATTAAGDGHYSVHDVDPSSGLAFADEAVPGLLTPFLRGGSADDGAEREPPAEGGDSAER</sequence>
<dbReference type="PIRSF" id="PIRSF026631">
    <property type="entry name" value="UCP026631"/>
    <property type="match status" value="1"/>
</dbReference>
<dbReference type="Proteomes" id="UP000548304">
    <property type="component" value="Unassembled WGS sequence"/>
</dbReference>
<evidence type="ECO:0000256" key="1">
    <source>
        <dbReference type="SAM" id="MobiDB-lite"/>
    </source>
</evidence>
<dbReference type="RefSeq" id="WP_179536317.1">
    <property type="nucleotide sequence ID" value="NZ_JACBYW010000006.1"/>
</dbReference>
<dbReference type="PANTHER" id="PTHR34473">
    <property type="entry name" value="UPF0699 TRANSMEMBRANE PROTEIN YDBS"/>
    <property type="match status" value="1"/>
</dbReference>
<dbReference type="AlphaFoldDB" id="A0A852ZBD2"/>
<evidence type="ECO:0000259" key="3">
    <source>
        <dbReference type="Pfam" id="PF03703"/>
    </source>
</evidence>
<keyword evidence="2" id="KW-1133">Transmembrane helix</keyword>
<proteinExistence type="predicted"/>
<evidence type="ECO:0000313" key="5">
    <source>
        <dbReference type="Proteomes" id="UP000548304"/>
    </source>
</evidence>
<evidence type="ECO:0000256" key="2">
    <source>
        <dbReference type="SAM" id="Phobius"/>
    </source>
</evidence>
<feature type="domain" description="YdbS-like PH" evidence="3">
    <location>
        <begin position="81"/>
        <end position="162"/>
    </location>
</feature>
<keyword evidence="2" id="KW-0472">Membrane</keyword>
<comment type="caution">
    <text evidence="4">The sequence shown here is derived from an EMBL/GenBank/DDBJ whole genome shotgun (WGS) entry which is preliminary data.</text>
</comment>
<feature type="domain" description="YdbS-like PH" evidence="3">
    <location>
        <begin position="435"/>
        <end position="502"/>
    </location>
</feature>
<feature type="transmembrane region" description="Helical" evidence="2">
    <location>
        <begin position="250"/>
        <end position="272"/>
    </location>
</feature>
<dbReference type="InterPro" id="IPR014529">
    <property type="entry name" value="UCP026631"/>
</dbReference>
<accession>A0A852ZBD2</accession>
<dbReference type="Pfam" id="PF03703">
    <property type="entry name" value="bPH_2"/>
    <property type="match status" value="2"/>
</dbReference>
<feature type="transmembrane region" description="Helical" evidence="2">
    <location>
        <begin position="195"/>
        <end position="217"/>
    </location>
</feature>
<keyword evidence="5" id="KW-1185">Reference proteome</keyword>
<feature type="transmembrane region" description="Helical" evidence="2">
    <location>
        <begin position="389"/>
        <end position="408"/>
    </location>
</feature>
<keyword evidence="2" id="KW-0812">Transmembrane</keyword>
<reference evidence="4 5" key="1">
    <citation type="submission" date="2020-07" db="EMBL/GenBank/DDBJ databases">
        <title>Genomic Encyclopedia of Type Strains, Phase III (KMG-III): the genomes of soil and plant-associated and newly described type strains.</title>
        <authorList>
            <person name="Whitman W."/>
        </authorList>
    </citation>
    <scope>NUCLEOTIDE SEQUENCE [LARGE SCALE GENOMIC DNA]</scope>
    <source>
        <strain evidence="4 5">CECT 8576</strain>
    </source>
</reference>
<feature type="transmembrane region" description="Helical" evidence="2">
    <location>
        <begin position="64"/>
        <end position="83"/>
    </location>
</feature>
<organism evidence="4 5">
    <name type="scientific">Actinopolyspora biskrensis</name>
    <dbReference type="NCBI Taxonomy" id="1470178"/>
    <lineage>
        <taxon>Bacteria</taxon>
        <taxon>Bacillati</taxon>
        <taxon>Actinomycetota</taxon>
        <taxon>Actinomycetes</taxon>
        <taxon>Actinopolysporales</taxon>
        <taxon>Actinopolysporaceae</taxon>
        <taxon>Actinopolyspora</taxon>
    </lineage>
</organism>
<feature type="region of interest" description="Disordered" evidence="1">
    <location>
        <begin position="522"/>
        <end position="545"/>
    </location>
</feature>
<feature type="compositionally biased region" description="Basic and acidic residues" evidence="1">
    <location>
        <begin position="530"/>
        <end position="545"/>
    </location>
</feature>
<feature type="transmembrane region" description="Helical" evidence="2">
    <location>
        <begin position="32"/>
        <end position="52"/>
    </location>
</feature>
<evidence type="ECO:0000313" key="4">
    <source>
        <dbReference type="EMBL" id="NYH79927.1"/>
    </source>
</evidence>
<gene>
    <name evidence="4" type="ORF">FHR84_003276</name>
</gene>
<protein>
    <submittedName>
        <fullName evidence="4">Putative membrane protein</fullName>
    </submittedName>
</protein>
<dbReference type="EMBL" id="JACBYW010000006">
    <property type="protein sequence ID" value="NYH79927.1"/>
    <property type="molecule type" value="Genomic_DNA"/>
</dbReference>
<name>A0A852ZBD2_9ACTN</name>
<dbReference type="InterPro" id="IPR005182">
    <property type="entry name" value="YdbS-like_PH"/>
</dbReference>
<dbReference type="PANTHER" id="PTHR34473:SF2">
    <property type="entry name" value="UPF0699 TRANSMEMBRANE PROTEIN YDBT"/>
    <property type="match status" value="1"/>
</dbReference>
<feature type="transmembrane region" description="Helical" evidence="2">
    <location>
        <begin position="414"/>
        <end position="432"/>
    </location>
</feature>